<keyword evidence="2" id="KW-1185">Reference proteome</keyword>
<sequence>MGKQPPPQLAPFPRPMGIFTPFVAKQTETLILKEKVLSLSGNSFDIGLANGQPIFKVKGESFSLSSRMNVSDMAGNLLFCIRKKHFKLHTTYYAESATGKEIFEVQSRFKFGGSKFIGTFTSASGQREELLMKGDWSDTTAEITDEASGQPVAAVYRDRWNAREWLGGQQTYNVTIAPNVDMAIIVAMCICLDMKRNEAKASGGGDGGGSLIGAGA</sequence>
<evidence type="ECO:0000313" key="2">
    <source>
        <dbReference type="Proteomes" id="UP001497700"/>
    </source>
</evidence>
<gene>
    <name evidence="1" type="ORF">F4820DRAFT_423134</name>
</gene>
<evidence type="ECO:0000313" key="1">
    <source>
        <dbReference type="EMBL" id="KAI4864570.1"/>
    </source>
</evidence>
<proteinExistence type="predicted"/>
<organism evidence="1 2">
    <name type="scientific">Hypoxylon rubiginosum</name>
    <dbReference type="NCBI Taxonomy" id="110542"/>
    <lineage>
        <taxon>Eukaryota</taxon>
        <taxon>Fungi</taxon>
        <taxon>Dikarya</taxon>
        <taxon>Ascomycota</taxon>
        <taxon>Pezizomycotina</taxon>
        <taxon>Sordariomycetes</taxon>
        <taxon>Xylariomycetidae</taxon>
        <taxon>Xylariales</taxon>
        <taxon>Hypoxylaceae</taxon>
        <taxon>Hypoxylon</taxon>
    </lineage>
</organism>
<name>A0ACB9Z089_9PEZI</name>
<comment type="caution">
    <text evidence="1">The sequence shown here is derived from an EMBL/GenBank/DDBJ whole genome shotgun (WGS) entry which is preliminary data.</text>
</comment>
<dbReference type="Proteomes" id="UP001497700">
    <property type="component" value="Unassembled WGS sequence"/>
</dbReference>
<reference evidence="1 2" key="1">
    <citation type="journal article" date="2022" name="New Phytol.">
        <title>Ecological generalism drives hyperdiversity of secondary metabolite gene clusters in xylarialean endophytes.</title>
        <authorList>
            <person name="Franco M.E.E."/>
            <person name="Wisecaver J.H."/>
            <person name="Arnold A.E."/>
            <person name="Ju Y.M."/>
            <person name="Slot J.C."/>
            <person name="Ahrendt S."/>
            <person name="Moore L.P."/>
            <person name="Eastman K.E."/>
            <person name="Scott K."/>
            <person name="Konkel Z."/>
            <person name="Mondo S.J."/>
            <person name="Kuo A."/>
            <person name="Hayes R.D."/>
            <person name="Haridas S."/>
            <person name="Andreopoulos B."/>
            <person name="Riley R."/>
            <person name="LaButti K."/>
            <person name="Pangilinan J."/>
            <person name="Lipzen A."/>
            <person name="Amirebrahimi M."/>
            <person name="Yan J."/>
            <person name="Adam C."/>
            <person name="Keymanesh K."/>
            <person name="Ng V."/>
            <person name="Louie K."/>
            <person name="Northen T."/>
            <person name="Drula E."/>
            <person name="Henrissat B."/>
            <person name="Hsieh H.M."/>
            <person name="Youens-Clark K."/>
            <person name="Lutzoni F."/>
            <person name="Miadlikowska J."/>
            <person name="Eastwood D.C."/>
            <person name="Hamelin R.C."/>
            <person name="Grigoriev I.V."/>
            <person name="U'Ren J.M."/>
        </authorList>
    </citation>
    <scope>NUCLEOTIDE SEQUENCE [LARGE SCALE GENOMIC DNA]</scope>
    <source>
        <strain evidence="1 2">CBS 119005</strain>
    </source>
</reference>
<accession>A0ACB9Z089</accession>
<protein>
    <submittedName>
        <fullName evidence="1">DUF567-domain-containing protein</fullName>
    </submittedName>
</protein>
<dbReference type="EMBL" id="MU393484">
    <property type="protein sequence ID" value="KAI4864570.1"/>
    <property type="molecule type" value="Genomic_DNA"/>
</dbReference>